<comment type="caution">
    <text evidence="7">The sequence shown here is derived from an EMBL/GenBank/DDBJ whole genome shotgun (WGS) entry which is preliminary data.</text>
</comment>
<dbReference type="Proteomes" id="UP001474181">
    <property type="component" value="Unassembled WGS sequence"/>
</dbReference>
<dbReference type="PROSITE" id="PS50893">
    <property type="entry name" value="ABC_TRANSPORTER_2"/>
    <property type="match status" value="1"/>
</dbReference>
<dbReference type="InterPro" id="IPR003439">
    <property type="entry name" value="ABC_transporter-like_ATP-bd"/>
</dbReference>
<dbReference type="InterPro" id="IPR017871">
    <property type="entry name" value="ABC_transporter-like_CS"/>
</dbReference>
<dbReference type="InterPro" id="IPR027417">
    <property type="entry name" value="P-loop_NTPase"/>
</dbReference>
<evidence type="ECO:0000256" key="5">
    <source>
        <dbReference type="ARBA" id="ARBA00022970"/>
    </source>
</evidence>
<sequence length="227" mass="24556">MTRVLECRGLCAGYGSVTVVRDLDLHVEAGEIVALLGRNGAGKSTSLLTLAGAMRPVAGEVRFLGAADRSSLAARSRRGLGLMTDDRSVFFGLTVRENLRLARGNDTMLTLFPELERHLDKPAGLLSGGEQQMLGLAAVLSREPKLLLVDELSFGLAPRIVQRLMTALREAADRGTAVVLVEQFARLVLDVADRAYLLVNGRVESERTTAELRADIGELERVYLGVD</sequence>
<comment type="similarity">
    <text evidence="1">Belongs to the ABC transporter superfamily.</text>
</comment>
<dbReference type="Pfam" id="PF00005">
    <property type="entry name" value="ABC_tran"/>
    <property type="match status" value="1"/>
</dbReference>
<dbReference type="SUPFAM" id="SSF52540">
    <property type="entry name" value="P-loop containing nucleoside triphosphate hydrolases"/>
    <property type="match status" value="1"/>
</dbReference>
<dbReference type="GO" id="GO:0005524">
    <property type="term" value="F:ATP binding"/>
    <property type="evidence" value="ECO:0007669"/>
    <property type="project" value="UniProtKB-KW"/>
</dbReference>
<accession>A0ABV1X4C2</accession>
<feature type="domain" description="ABC transporter" evidence="6">
    <location>
        <begin position="5"/>
        <end position="225"/>
    </location>
</feature>
<name>A0ABV1X4C2_9ACTN</name>
<keyword evidence="2" id="KW-0813">Transport</keyword>
<dbReference type="EMBL" id="JBEPEK010000281">
    <property type="protein sequence ID" value="MER7183873.1"/>
    <property type="molecule type" value="Genomic_DNA"/>
</dbReference>
<keyword evidence="5" id="KW-0029">Amino-acid transport</keyword>
<gene>
    <name evidence="7" type="ORF">ABT404_31110</name>
</gene>
<evidence type="ECO:0000256" key="3">
    <source>
        <dbReference type="ARBA" id="ARBA00022741"/>
    </source>
</evidence>
<dbReference type="PROSITE" id="PS00211">
    <property type="entry name" value="ABC_TRANSPORTER_1"/>
    <property type="match status" value="1"/>
</dbReference>
<evidence type="ECO:0000259" key="6">
    <source>
        <dbReference type="PROSITE" id="PS50893"/>
    </source>
</evidence>
<dbReference type="PANTHER" id="PTHR43820">
    <property type="entry name" value="HIGH-AFFINITY BRANCHED-CHAIN AMINO ACID TRANSPORT ATP-BINDING PROTEIN LIVF"/>
    <property type="match status" value="1"/>
</dbReference>
<dbReference type="InterPro" id="IPR052156">
    <property type="entry name" value="BCAA_Transport_ATP-bd_LivF"/>
</dbReference>
<evidence type="ECO:0000256" key="2">
    <source>
        <dbReference type="ARBA" id="ARBA00022448"/>
    </source>
</evidence>
<reference evidence="7 8" key="1">
    <citation type="submission" date="2024-06" db="EMBL/GenBank/DDBJ databases">
        <title>The Natural Products Discovery Center: Release of the First 8490 Sequenced Strains for Exploring Actinobacteria Biosynthetic Diversity.</title>
        <authorList>
            <person name="Kalkreuter E."/>
            <person name="Kautsar S.A."/>
            <person name="Yang D."/>
            <person name="Bader C.D."/>
            <person name="Teijaro C.N."/>
            <person name="Fluegel L."/>
            <person name="Davis C.M."/>
            <person name="Simpson J.R."/>
            <person name="Lauterbach L."/>
            <person name="Steele A.D."/>
            <person name="Gui C."/>
            <person name="Meng S."/>
            <person name="Li G."/>
            <person name="Viehrig K."/>
            <person name="Ye F."/>
            <person name="Su P."/>
            <person name="Kiefer A.F."/>
            <person name="Nichols A."/>
            <person name="Cepeda A.J."/>
            <person name="Yan W."/>
            <person name="Fan B."/>
            <person name="Jiang Y."/>
            <person name="Adhikari A."/>
            <person name="Zheng C.-J."/>
            <person name="Schuster L."/>
            <person name="Cowan T.M."/>
            <person name="Smanski M.J."/>
            <person name="Chevrette M.G."/>
            <person name="De Carvalho L.P.S."/>
            <person name="Shen B."/>
        </authorList>
    </citation>
    <scope>NUCLEOTIDE SEQUENCE [LARGE SCALE GENOMIC DNA]</scope>
    <source>
        <strain evidence="7 8">NPDC000234</strain>
    </source>
</reference>
<proteinExistence type="inferred from homology"/>
<evidence type="ECO:0000313" key="7">
    <source>
        <dbReference type="EMBL" id="MER7183873.1"/>
    </source>
</evidence>
<evidence type="ECO:0000256" key="4">
    <source>
        <dbReference type="ARBA" id="ARBA00022840"/>
    </source>
</evidence>
<keyword evidence="3" id="KW-0547">Nucleotide-binding</keyword>
<dbReference type="SMART" id="SM00382">
    <property type="entry name" value="AAA"/>
    <property type="match status" value="1"/>
</dbReference>
<organism evidence="7 8">
    <name type="scientific">Streptomyces hyaluromycini</name>
    <dbReference type="NCBI Taxonomy" id="1377993"/>
    <lineage>
        <taxon>Bacteria</taxon>
        <taxon>Bacillati</taxon>
        <taxon>Actinomycetota</taxon>
        <taxon>Actinomycetes</taxon>
        <taxon>Kitasatosporales</taxon>
        <taxon>Streptomycetaceae</taxon>
        <taxon>Streptomyces</taxon>
    </lineage>
</organism>
<dbReference type="PANTHER" id="PTHR43820:SF4">
    <property type="entry name" value="HIGH-AFFINITY BRANCHED-CHAIN AMINO ACID TRANSPORT ATP-BINDING PROTEIN LIVF"/>
    <property type="match status" value="1"/>
</dbReference>
<evidence type="ECO:0000313" key="8">
    <source>
        <dbReference type="Proteomes" id="UP001474181"/>
    </source>
</evidence>
<dbReference type="RefSeq" id="WP_350785542.1">
    <property type="nucleotide sequence ID" value="NZ_JBEPEK010000281.1"/>
</dbReference>
<evidence type="ECO:0000256" key="1">
    <source>
        <dbReference type="ARBA" id="ARBA00005417"/>
    </source>
</evidence>
<dbReference type="InterPro" id="IPR003593">
    <property type="entry name" value="AAA+_ATPase"/>
</dbReference>
<keyword evidence="4 7" id="KW-0067">ATP-binding</keyword>
<protein>
    <submittedName>
        <fullName evidence="7">ATP-binding cassette domain-containing protein</fullName>
    </submittedName>
</protein>
<keyword evidence="8" id="KW-1185">Reference proteome</keyword>
<dbReference type="Gene3D" id="3.40.50.300">
    <property type="entry name" value="P-loop containing nucleotide triphosphate hydrolases"/>
    <property type="match status" value="1"/>
</dbReference>